<dbReference type="CDD" id="cd05468">
    <property type="entry name" value="pVHL"/>
    <property type="match status" value="1"/>
</dbReference>
<feature type="chain" id="PRO_5002663698" evidence="2">
    <location>
        <begin position="25"/>
        <end position="1516"/>
    </location>
</feature>
<dbReference type="InterPro" id="IPR029058">
    <property type="entry name" value="AB_hydrolase_fold"/>
</dbReference>
<feature type="region of interest" description="Disordered" evidence="1">
    <location>
        <begin position="226"/>
        <end position="251"/>
    </location>
</feature>
<evidence type="ECO:0000256" key="2">
    <source>
        <dbReference type="SAM" id="SignalP"/>
    </source>
</evidence>
<feature type="region of interest" description="Disordered" evidence="1">
    <location>
        <begin position="268"/>
        <end position="289"/>
    </location>
</feature>
<dbReference type="eggNOG" id="COG0823">
    <property type="taxonomic scope" value="Bacteria"/>
</dbReference>
<organism evidence="5 6">
    <name type="scientific">Blastopirellula marina DSM 3645</name>
    <dbReference type="NCBI Taxonomy" id="314230"/>
    <lineage>
        <taxon>Bacteria</taxon>
        <taxon>Pseudomonadati</taxon>
        <taxon>Planctomycetota</taxon>
        <taxon>Planctomycetia</taxon>
        <taxon>Pirellulales</taxon>
        <taxon>Pirellulaceae</taxon>
        <taxon>Blastopirellula</taxon>
    </lineage>
</organism>
<dbReference type="InterPro" id="IPR002469">
    <property type="entry name" value="Peptidase_S9B_N"/>
</dbReference>
<dbReference type="SUPFAM" id="SSF49468">
    <property type="entry name" value="VHL"/>
    <property type="match status" value="1"/>
</dbReference>
<evidence type="ECO:0000313" key="6">
    <source>
        <dbReference type="Proteomes" id="UP000004358"/>
    </source>
</evidence>
<dbReference type="GO" id="GO:0008236">
    <property type="term" value="F:serine-type peptidase activity"/>
    <property type="evidence" value="ECO:0007669"/>
    <property type="project" value="InterPro"/>
</dbReference>
<dbReference type="GO" id="GO:0006508">
    <property type="term" value="P:proteolysis"/>
    <property type="evidence" value="ECO:0007669"/>
    <property type="project" value="InterPro"/>
</dbReference>
<dbReference type="eggNOG" id="COG4805">
    <property type="taxonomic scope" value="Bacteria"/>
</dbReference>
<feature type="domain" description="Dipeptidylpeptidase IV N-terminal" evidence="4">
    <location>
        <begin position="222"/>
        <end position="536"/>
    </location>
</feature>
<dbReference type="InterPro" id="IPR001375">
    <property type="entry name" value="Peptidase_S9_cat"/>
</dbReference>
<dbReference type="PANTHER" id="PTHR11731">
    <property type="entry name" value="PROTEASE FAMILY S9B,C DIPEPTIDYL-PEPTIDASE IV-RELATED"/>
    <property type="match status" value="1"/>
</dbReference>
<dbReference type="Gene3D" id="3.40.50.1820">
    <property type="entry name" value="alpha/beta hydrolase"/>
    <property type="match status" value="1"/>
</dbReference>
<dbReference type="eggNOG" id="COG1506">
    <property type="taxonomic scope" value="Bacteria"/>
</dbReference>
<feature type="signal peptide" evidence="2">
    <location>
        <begin position="1"/>
        <end position="24"/>
    </location>
</feature>
<dbReference type="Gene3D" id="2.140.10.30">
    <property type="entry name" value="Dipeptidylpeptidase IV, N-terminal domain"/>
    <property type="match status" value="1"/>
</dbReference>
<dbReference type="RefSeq" id="WP_002655777.1">
    <property type="nucleotide sequence ID" value="NZ_CH672377.1"/>
</dbReference>
<dbReference type="Proteomes" id="UP000004358">
    <property type="component" value="Unassembled WGS sequence"/>
</dbReference>
<name>A3ZSS4_9BACT</name>
<accession>A3ZSS4</accession>
<dbReference type="Pfam" id="PF05960">
    <property type="entry name" value="DUF885"/>
    <property type="match status" value="1"/>
</dbReference>
<keyword evidence="2" id="KW-0732">Signal</keyword>
<dbReference type="Pfam" id="PF00326">
    <property type="entry name" value="Peptidase_S9"/>
    <property type="match status" value="1"/>
</dbReference>
<dbReference type="InterPro" id="IPR036208">
    <property type="entry name" value="VHL_sf"/>
</dbReference>
<comment type="caution">
    <text evidence="5">The sequence shown here is derived from an EMBL/GenBank/DDBJ whole genome shotgun (WGS) entry which is preliminary data.</text>
</comment>
<evidence type="ECO:0000259" key="3">
    <source>
        <dbReference type="Pfam" id="PF00326"/>
    </source>
</evidence>
<evidence type="ECO:0000313" key="5">
    <source>
        <dbReference type="EMBL" id="EAQ80348.1"/>
    </source>
</evidence>
<protein>
    <submittedName>
        <fullName evidence="5">X-Pro dipeptidyl-peptidase</fullName>
    </submittedName>
</protein>
<dbReference type="SUPFAM" id="SSF82171">
    <property type="entry name" value="DPP6 N-terminal domain-like"/>
    <property type="match status" value="1"/>
</dbReference>
<dbReference type="SUPFAM" id="SSF53474">
    <property type="entry name" value="alpha/beta-Hydrolases"/>
    <property type="match status" value="1"/>
</dbReference>
<dbReference type="EMBL" id="AANZ01000009">
    <property type="protein sequence ID" value="EAQ80348.1"/>
    <property type="molecule type" value="Genomic_DNA"/>
</dbReference>
<dbReference type="Pfam" id="PF00930">
    <property type="entry name" value="DPPIV_N"/>
    <property type="match status" value="1"/>
</dbReference>
<dbReference type="PANTHER" id="PTHR11731:SF118">
    <property type="entry name" value="BLR1971 PROTEIN"/>
    <property type="match status" value="1"/>
</dbReference>
<dbReference type="InterPro" id="IPR050278">
    <property type="entry name" value="Serine_Prot_S9B/DPPIV"/>
</dbReference>
<feature type="domain" description="Peptidase S9 prolyl oligopeptidase catalytic" evidence="3">
    <location>
        <begin position="626"/>
        <end position="813"/>
    </location>
</feature>
<evidence type="ECO:0000259" key="4">
    <source>
        <dbReference type="Pfam" id="PF00930"/>
    </source>
</evidence>
<dbReference type="STRING" id="314230.DSM3645_10902"/>
<dbReference type="HOGENOM" id="CLU_247948_0_0_0"/>
<evidence type="ECO:0000256" key="1">
    <source>
        <dbReference type="SAM" id="MobiDB-lite"/>
    </source>
</evidence>
<sequence length="1516" mass="170298">MSYSGRLRLAAIGCLFLLAAAALAQRPTALKLEIQPHWFADDAFCWYKNELGHGNCEYILIDVAQGERRPAFDHAQLAAALTSAAGVDAKPEKLSLPQLCFQADAQRIFFRAGDKIWGCDLAIYKLSEVNEETLHNYQELQRQGTPSASGDSDASMTLTFHNRLDEPVEIFWIEPSGGAATYGHLAAHEKRSQHTYAGHLWEARTPSGEVIARFKAAHDATTVNIEKQTRPTRDRRARGSRAPRDRSPDGVWSAAIRDGDVILRDVDSGDETSLTSDGDEQSPYGHLQWSPDSQSLIALKITPGDRGEVYRVESSPTGGGRARLHTHLYPLPGDKFAAHQLHLFDIPNKQEIACDADIIDFGVPRLRFRGDTVTYEQVDRGHQRFRLVEVNLRTGGVRNLIDEKSSTFLWTAHPEAIGVRRVTWLAGDELIYCSEQDGWRHLYLYDAKSGELKNPITRGDWVVRAIDRVDEAARQIWFRASGMNTGQDPYLVHFYRINFDGTGLTALTAANGNHTITYSPTGKYLLDRYSRVDLPPKHELRRANDGSLVCSLEEADISPLISAGFQLPEVFSAKGRDGQTDIWGVIYRPHDYDPTKKYPVIEDIYAGPHNFHTPKTFSTQNPYRDLTDLGFVVVKLDGMGTAGRSKAFHDVCFQNLKDAGFPDRIAWMKAAAAVDSGLDLSRVGVYGASAGGQNAAGALLFHPDFYKVAVASCGCHDNRMDKASWNEQWMGYPVGPHYAACSNIENAARLQGALLLIVGEMDNNVPPESTLRFADALIKADKDFDLLVLPGVGHSNGGAYGVRRRNQFFVEHLLNQESPNHNASSPTPTPPYKIDWRKIEASSNRVSRLTERFRADDNSLRRRYSMRESPQRQQRMLSFYADWLTTLKQYDTQGLTAAEQQSFAALRRDVAAQLAEVAHDQRQTSELAEFFPFAPSIVQLVEARQAFAKVDPEQAAAEIVKIAEQTAAIQQKTAADLGSQDPQVIAAAGKRAARLHAALKEWHQFYDGYDPLFTWWVKQPMADADAKLGAYVDLLKSVKLEEKEAAVPAAPSLTDEALTAAIAAAPQSDDAAALDPLLARSVGKLEAAIQTYRQDARRHLRRRKEEVSESERAAFFATWRSALSEIDFAALSYDDQIDYVLFQNELDYQVKLSQLKIRGADTLGSASTDESGIKGIPVGRERLLLELQHEMIPYSPEQLLEIAEQEYAWCRAEMLKASRELGCGDDWRAAVEKVKRMHVAPGEQPQLIKMLSDEAIEFLKQHDLMSIPPLAEETWRMEMMTPERQLVNPFFTGGEMISVAFPTDTMPHRDKLQSLRGNNIPFARATVHHELIPGHHMQGFMNDRYRTYRETFRTPFWLEGWALYWEMLLYDHGFPQTPEDRIGFLVWRSHRCARITFSLGFHLGKMTPQQCVDLLVARVGFEPMNAAAEVRRSVGPSYPPLYQAGYMLGGLQFRSLHRQLVDSGEMSDRQFHDAIIQQNFAPVSMVRDILMQKELTADYRPQWNFYDFQEAEATAN</sequence>
<proteinExistence type="predicted"/>
<dbReference type="InterPro" id="IPR022772">
    <property type="entry name" value="VHL_tumour_suppress_b/a_dom"/>
</dbReference>
<gene>
    <name evidence="5" type="ORF">DSM3645_10902</name>
</gene>
<dbReference type="InterPro" id="IPR010281">
    <property type="entry name" value="DUF885"/>
</dbReference>
<reference evidence="5 6" key="1">
    <citation type="submission" date="2006-02" db="EMBL/GenBank/DDBJ databases">
        <authorList>
            <person name="Amann R."/>
            <person name="Ferriera S."/>
            <person name="Johnson J."/>
            <person name="Kravitz S."/>
            <person name="Halpern A."/>
            <person name="Remington K."/>
            <person name="Beeson K."/>
            <person name="Tran B."/>
            <person name="Rogers Y.-H."/>
            <person name="Friedman R."/>
            <person name="Venter J.C."/>
        </authorList>
    </citation>
    <scope>NUCLEOTIDE SEQUENCE [LARGE SCALE GENOMIC DNA]</scope>
    <source>
        <strain evidence="5 6">DSM 3645</strain>
    </source>
</reference>